<evidence type="ECO:0000256" key="5">
    <source>
        <dbReference type="ARBA" id="ARBA00022833"/>
    </source>
</evidence>
<dbReference type="InterPro" id="IPR020843">
    <property type="entry name" value="ER"/>
</dbReference>
<comment type="similarity">
    <text evidence="2">Belongs to the zinc-containing alcohol dehydrogenase family.</text>
</comment>
<dbReference type="SMART" id="SM00829">
    <property type="entry name" value="PKS_ER"/>
    <property type="match status" value="1"/>
</dbReference>
<evidence type="ECO:0000313" key="8">
    <source>
        <dbReference type="EMBL" id="SHF31126.1"/>
    </source>
</evidence>
<feature type="domain" description="Enoyl reductase (ER)" evidence="7">
    <location>
        <begin position="10"/>
        <end position="325"/>
    </location>
</feature>
<evidence type="ECO:0000256" key="2">
    <source>
        <dbReference type="ARBA" id="ARBA00008072"/>
    </source>
</evidence>
<sequence length="328" mass="35775">MKAMVMDRAGEPLQLRDLPVPEPNEEELLLNVQSCGICRTDLHVIDGDLDDPKLPLVLGHQIVGTVRETGRNVTNYKVGDKVGVPWLGHTCGECEFCRSGRENLCDRARFTGYDMNGGFAEYATANVRFCFPVPDDYPAVQAAPLLCAGLIGYRSLRKTGDAQTLGFYGFGSAAHILTQVALYQNREVYAFTRPGDKKGQQFARSLGAAWAGGSETLPPRQLDAAIIFAPVGKLVPQSLKAIKKGGKVVCAGIHMSDIPGFPYRDLWGERSVESVANLTRQDGVDFMQLAPRIPVESRVETYALREANKALDDLREGNFNGSAVLEIG</sequence>
<dbReference type="GO" id="GO:0004022">
    <property type="term" value="F:alcohol dehydrogenase (NAD+) activity"/>
    <property type="evidence" value="ECO:0007669"/>
    <property type="project" value="UniProtKB-EC"/>
</dbReference>
<dbReference type="NCBIfam" id="TIGR02822">
    <property type="entry name" value="adh_fam_2"/>
    <property type="match status" value="1"/>
</dbReference>
<dbReference type="OrthoDB" id="9806940at2"/>
<keyword evidence="5" id="KW-0862">Zinc</keyword>
<dbReference type="SUPFAM" id="SSF51735">
    <property type="entry name" value="NAD(P)-binding Rossmann-fold domains"/>
    <property type="match status" value="1"/>
</dbReference>
<dbReference type="InterPro" id="IPR014187">
    <property type="entry name" value="ADH_Zn_typ-2"/>
</dbReference>
<comment type="cofactor">
    <cofactor evidence="1">
        <name>Zn(2+)</name>
        <dbReference type="ChEBI" id="CHEBI:29105"/>
    </cofactor>
</comment>
<dbReference type="EMBL" id="FQUS01000007">
    <property type="protein sequence ID" value="SHF31126.1"/>
    <property type="molecule type" value="Genomic_DNA"/>
</dbReference>
<dbReference type="GO" id="GO:0046872">
    <property type="term" value="F:metal ion binding"/>
    <property type="evidence" value="ECO:0007669"/>
    <property type="project" value="UniProtKB-KW"/>
</dbReference>
<dbReference type="GO" id="GO:0005737">
    <property type="term" value="C:cytoplasm"/>
    <property type="evidence" value="ECO:0007669"/>
    <property type="project" value="TreeGrafter"/>
</dbReference>
<dbReference type="EC" id="1.1.1.1" evidence="3"/>
<dbReference type="Pfam" id="PF08240">
    <property type="entry name" value="ADH_N"/>
    <property type="match status" value="1"/>
</dbReference>
<dbReference type="SUPFAM" id="SSF50129">
    <property type="entry name" value="GroES-like"/>
    <property type="match status" value="1"/>
</dbReference>
<keyword evidence="4" id="KW-0479">Metal-binding</keyword>
<dbReference type="RefSeq" id="WP_073062109.1">
    <property type="nucleotide sequence ID" value="NZ_FQUS01000007.1"/>
</dbReference>
<evidence type="ECO:0000313" key="9">
    <source>
        <dbReference type="Proteomes" id="UP000184041"/>
    </source>
</evidence>
<organism evidence="8 9">
    <name type="scientific">Fodinibius roseus</name>
    <dbReference type="NCBI Taxonomy" id="1194090"/>
    <lineage>
        <taxon>Bacteria</taxon>
        <taxon>Pseudomonadati</taxon>
        <taxon>Balneolota</taxon>
        <taxon>Balneolia</taxon>
        <taxon>Balneolales</taxon>
        <taxon>Balneolaceae</taxon>
        <taxon>Fodinibius</taxon>
    </lineage>
</organism>
<dbReference type="CDD" id="cd08298">
    <property type="entry name" value="CAD2"/>
    <property type="match status" value="1"/>
</dbReference>
<keyword evidence="6" id="KW-0560">Oxidoreductase</keyword>
<dbReference type="InterPro" id="IPR011032">
    <property type="entry name" value="GroES-like_sf"/>
</dbReference>
<dbReference type="PANTHER" id="PTHR42940:SF8">
    <property type="entry name" value="VACUOLAR PROTEIN SORTING-ASSOCIATED PROTEIN 11"/>
    <property type="match status" value="1"/>
</dbReference>
<name>A0A1M5ALT4_9BACT</name>
<dbReference type="AlphaFoldDB" id="A0A1M5ALT4"/>
<evidence type="ECO:0000256" key="1">
    <source>
        <dbReference type="ARBA" id="ARBA00001947"/>
    </source>
</evidence>
<proteinExistence type="inferred from homology"/>
<dbReference type="InterPro" id="IPR036291">
    <property type="entry name" value="NAD(P)-bd_dom_sf"/>
</dbReference>
<dbReference type="InterPro" id="IPR013154">
    <property type="entry name" value="ADH-like_N"/>
</dbReference>
<gene>
    <name evidence="8" type="ORF">SAMN05443144_107111</name>
</gene>
<protein>
    <recommendedName>
        <fullName evidence="3">alcohol dehydrogenase</fullName>
        <ecNumber evidence="3">1.1.1.1</ecNumber>
    </recommendedName>
</protein>
<accession>A0A1M5ALT4</accession>
<dbReference type="Gene3D" id="3.90.180.10">
    <property type="entry name" value="Medium-chain alcohol dehydrogenases, catalytic domain"/>
    <property type="match status" value="1"/>
</dbReference>
<reference evidence="8 9" key="1">
    <citation type="submission" date="2016-11" db="EMBL/GenBank/DDBJ databases">
        <authorList>
            <person name="Jaros S."/>
            <person name="Januszkiewicz K."/>
            <person name="Wedrychowicz H."/>
        </authorList>
    </citation>
    <scope>NUCLEOTIDE SEQUENCE [LARGE SCALE GENOMIC DNA]</scope>
    <source>
        <strain evidence="8 9">DSM 21986</strain>
    </source>
</reference>
<evidence type="ECO:0000256" key="3">
    <source>
        <dbReference type="ARBA" id="ARBA00013190"/>
    </source>
</evidence>
<evidence type="ECO:0000256" key="4">
    <source>
        <dbReference type="ARBA" id="ARBA00022723"/>
    </source>
</evidence>
<dbReference type="PANTHER" id="PTHR42940">
    <property type="entry name" value="ALCOHOL DEHYDROGENASE 1-RELATED"/>
    <property type="match status" value="1"/>
</dbReference>
<evidence type="ECO:0000256" key="6">
    <source>
        <dbReference type="ARBA" id="ARBA00023002"/>
    </source>
</evidence>
<dbReference type="Proteomes" id="UP000184041">
    <property type="component" value="Unassembled WGS sequence"/>
</dbReference>
<dbReference type="Gene3D" id="3.40.50.720">
    <property type="entry name" value="NAD(P)-binding Rossmann-like Domain"/>
    <property type="match status" value="1"/>
</dbReference>
<dbReference type="STRING" id="1194090.SAMN05443144_107111"/>
<keyword evidence="9" id="KW-1185">Reference proteome</keyword>
<evidence type="ECO:0000259" key="7">
    <source>
        <dbReference type="SMART" id="SM00829"/>
    </source>
</evidence>